<evidence type="ECO:0000313" key="4">
    <source>
        <dbReference type="EMBL" id="KXJ89262.1"/>
    </source>
</evidence>
<keyword evidence="3" id="KW-0472">Membrane</keyword>
<reference evidence="5" key="1">
    <citation type="submission" date="2016-02" db="EMBL/GenBank/DDBJ databases">
        <title>Draft genome sequence of Microdochium bolleyi, a fungal endophyte of beachgrass.</title>
        <authorList>
            <consortium name="DOE Joint Genome Institute"/>
            <person name="David A.S."/>
            <person name="May G."/>
            <person name="Haridas S."/>
            <person name="Lim J."/>
            <person name="Wang M."/>
            <person name="Labutti K."/>
            <person name="Lipzen A."/>
            <person name="Barry K."/>
            <person name="Grigoriev I.V."/>
        </authorList>
    </citation>
    <scope>NUCLEOTIDE SEQUENCE [LARGE SCALE GENOMIC DNA]</scope>
    <source>
        <strain evidence="5">J235TASD1</strain>
    </source>
</reference>
<dbReference type="Pfam" id="PF11807">
    <property type="entry name" value="UstYa"/>
    <property type="match status" value="1"/>
</dbReference>
<evidence type="ECO:0000256" key="1">
    <source>
        <dbReference type="ARBA" id="ARBA00035112"/>
    </source>
</evidence>
<name>A0A136IWJ0_9PEZI</name>
<accession>A0A136IWJ0</accession>
<feature type="region of interest" description="Disordered" evidence="2">
    <location>
        <begin position="269"/>
        <end position="291"/>
    </location>
</feature>
<dbReference type="OrthoDB" id="3687641at2759"/>
<protein>
    <recommendedName>
        <fullName evidence="6">Tat pathway signal sequence</fullName>
    </recommendedName>
</protein>
<dbReference type="PANTHER" id="PTHR33365">
    <property type="entry name" value="YALI0B05434P"/>
    <property type="match status" value="1"/>
</dbReference>
<dbReference type="AlphaFoldDB" id="A0A136IWJ0"/>
<dbReference type="PANTHER" id="PTHR33365:SF7">
    <property type="entry name" value="TAT PATHWAY SIGNAL SEQUENCE"/>
    <property type="match status" value="1"/>
</dbReference>
<organism evidence="4 5">
    <name type="scientific">Microdochium bolleyi</name>
    <dbReference type="NCBI Taxonomy" id="196109"/>
    <lineage>
        <taxon>Eukaryota</taxon>
        <taxon>Fungi</taxon>
        <taxon>Dikarya</taxon>
        <taxon>Ascomycota</taxon>
        <taxon>Pezizomycotina</taxon>
        <taxon>Sordariomycetes</taxon>
        <taxon>Xylariomycetidae</taxon>
        <taxon>Xylariales</taxon>
        <taxon>Microdochiaceae</taxon>
        <taxon>Microdochium</taxon>
    </lineage>
</organism>
<proteinExistence type="inferred from homology"/>
<dbReference type="EMBL" id="KQ964255">
    <property type="protein sequence ID" value="KXJ89262.1"/>
    <property type="molecule type" value="Genomic_DNA"/>
</dbReference>
<evidence type="ECO:0008006" key="6">
    <source>
        <dbReference type="Google" id="ProtNLM"/>
    </source>
</evidence>
<evidence type="ECO:0000313" key="5">
    <source>
        <dbReference type="Proteomes" id="UP000070501"/>
    </source>
</evidence>
<comment type="similarity">
    <text evidence="1">Belongs to the ustYa family.</text>
</comment>
<dbReference type="InterPro" id="IPR021765">
    <property type="entry name" value="UstYa-like"/>
</dbReference>
<feature type="transmembrane region" description="Helical" evidence="3">
    <location>
        <begin position="51"/>
        <end position="70"/>
    </location>
</feature>
<dbReference type="GO" id="GO:0043386">
    <property type="term" value="P:mycotoxin biosynthetic process"/>
    <property type="evidence" value="ECO:0007669"/>
    <property type="project" value="InterPro"/>
</dbReference>
<gene>
    <name evidence="4" type="ORF">Micbo1qcDRAFT_206226</name>
</gene>
<keyword evidence="3" id="KW-1133">Transmembrane helix</keyword>
<sequence>MAEKVEEYAPLYTSRSSGDKSESDYDEDVEMKALVQQRSRHSTRWQRARPWALHLGLPLLYTAVFLGFLYSRPAAGTFSLLDSPAKYIGETTHAEAFPLEGLAKGPYTGVPRKELDDNWRDLLQYNNIRIPDDWIERFGRVETAVKLPDGGYLGMLTVYHEIHCVKRLYQSLHREHYMPNITAEELETNINHDLHCLEVLRMGAMCRGDVSIITHRWKEGSVKPNVEQRAPHQCVDWNAVEGFARERSVDIWKEGYIRNPKTGVYPYAPPGSAGASDSHMGHDHMHGAGAM</sequence>
<dbReference type="Proteomes" id="UP000070501">
    <property type="component" value="Unassembled WGS sequence"/>
</dbReference>
<keyword evidence="5" id="KW-1185">Reference proteome</keyword>
<feature type="compositionally biased region" description="Basic and acidic residues" evidence="2">
    <location>
        <begin position="279"/>
        <end position="291"/>
    </location>
</feature>
<feature type="region of interest" description="Disordered" evidence="2">
    <location>
        <begin position="1"/>
        <end position="27"/>
    </location>
</feature>
<dbReference type="STRING" id="196109.A0A136IWJ0"/>
<evidence type="ECO:0000256" key="3">
    <source>
        <dbReference type="SAM" id="Phobius"/>
    </source>
</evidence>
<keyword evidence="3" id="KW-0812">Transmembrane</keyword>
<dbReference type="InParanoid" id="A0A136IWJ0"/>
<evidence type="ECO:0000256" key="2">
    <source>
        <dbReference type="SAM" id="MobiDB-lite"/>
    </source>
</evidence>